<feature type="compositionally biased region" description="Polar residues" evidence="6">
    <location>
        <begin position="1099"/>
        <end position="1108"/>
    </location>
</feature>
<evidence type="ECO:0000259" key="7">
    <source>
        <dbReference type="PROSITE" id="PS50002"/>
    </source>
</evidence>
<reference evidence="9" key="2">
    <citation type="submission" date="2021-01" db="UniProtKB">
        <authorList>
            <consortium name="EnsemblMetazoa"/>
        </authorList>
    </citation>
    <scope>IDENTIFICATION</scope>
</reference>
<dbReference type="GO" id="GO:0045202">
    <property type="term" value="C:synapse"/>
    <property type="evidence" value="ECO:0007669"/>
    <property type="project" value="GOC"/>
</dbReference>
<feature type="region of interest" description="Disordered" evidence="6">
    <location>
        <begin position="448"/>
        <end position="486"/>
    </location>
</feature>
<feature type="compositionally biased region" description="Basic and acidic residues" evidence="6">
    <location>
        <begin position="987"/>
        <end position="996"/>
    </location>
</feature>
<dbReference type="KEGG" id="spu:578834"/>
<feature type="compositionally biased region" description="Low complexity" evidence="6">
    <location>
        <begin position="1506"/>
        <end position="1519"/>
    </location>
</feature>
<dbReference type="InterPro" id="IPR013783">
    <property type="entry name" value="Ig-like_fold"/>
</dbReference>
<dbReference type="FunFam" id="2.30.30.40:FF:000016">
    <property type="entry name" value="RIMS-binding protein 2 isoform X2"/>
    <property type="match status" value="1"/>
</dbReference>
<dbReference type="FunFam" id="2.30.30.40:FF:000006">
    <property type="entry name" value="RIMS-binding protein 2 isoform X1"/>
    <property type="match status" value="1"/>
</dbReference>
<dbReference type="EnsemblMetazoa" id="XM_030991629">
    <property type="protein sequence ID" value="XP_030847489"/>
    <property type="gene ID" value="LOC578834"/>
</dbReference>
<dbReference type="InterPro" id="IPR057884">
    <property type="entry name" value="FN3_RIM-BP1/2/3"/>
</dbReference>
<dbReference type="PANTHER" id="PTHR14234">
    <property type="entry name" value="RIM BINDING PROTEIN-RELATED"/>
    <property type="match status" value="1"/>
</dbReference>
<keyword evidence="3" id="KW-0677">Repeat</keyword>
<feature type="compositionally biased region" description="Basic and acidic residues" evidence="6">
    <location>
        <begin position="914"/>
        <end position="949"/>
    </location>
</feature>
<dbReference type="InterPro" id="IPR003961">
    <property type="entry name" value="FN3_dom"/>
</dbReference>
<feature type="compositionally biased region" description="Polar residues" evidence="6">
    <location>
        <begin position="286"/>
        <end position="305"/>
    </location>
</feature>
<feature type="region of interest" description="Disordered" evidence="6">
    <location>
        <begin position="499"/>
        <end position="532"/>
    </location>
</feature>
<dbReference type="InterPro" id="IPR035755">
    <property type="entry name" value="RIM-BP_SH3_3"/>
</dbReference>
<dbReference type="Pfam" id="PF25523">
    <property type="entry name" value="Ig_RIMBP2"/>
    <property type="match status" value="1"/>
</dbReference>
<dbReference type="InterPro" id="IPR040325">
    <property type="entry name" value="RIMBP1/2/3"/>
</dbReference>
<feature type="compositionally biased region" description="Polar residues" evidence="6">
    <location>
        <begin position="1429"/>
        <end position="1442"/>
    </location>
</feature>
<dbReference type="PROSITE" id="PS50853">
    <property type="entry name" value="FN3"/>
    <property type="match status" value="2"/>
</dbReference>
<dbReference type="InterPro" id="IPR036116">
    <property type="entry name" value="FN3_sf"/>
</dbReference>
<feature type="compositionally biased region" description="Basic and acidic residues" evidence="6">
    <location>
        <begin position="1316"/>
        <end position="1329"/>
    </location>
</feature>
<feature type="coiled-coil region" evidence="5">
    <location>
        <begin position="39"/>
        <end position="87"/>
    </location>
</feature>
<dbReference type="InterPro" id="IPR001452">
    <property type="entry name" value="SH3_domain"/>
</dbReference>
<feature type="compositionally biased region" description="Polar residues" evidence="6">
    <location>
        <begin position="997"/>
        <end position="1008"/>
    </location>
</feature>
<dbReference type="OrthoDB" id="4158657at2759"/>
<dbReference type="Gene3D" id="2.60.40.10">
    <property type="entry name" value="Immunoglobulins"/>
    <property type="match status" value="3"/>
</dbReference>
<comment type="similarity">
    <text evidence="1">Belongs to the RIMBP family.</text>
</comment>
<dbReference type="PROSITE" id="PS50002">
    <property type="entry name" value="SH3"/>
    <property type="match status" value="3"/>
</dbReference>
<dbReference type="Proteomes" id="UP000007110">
    <property type="component" value="Unassembled WGS sequence"/>
</dbReference>
<evidence type="ECO:0008006" key="11">
    <source>
        <dbReference type="Google" id="ProtNLM"/>
    </source>
</evidence>
<evidence type="ECO:0000256" key="3">
    <source>
        <dbReference type="ARBA" id="ARBA00022737"/>
    </source>
</evidence>
<keyword evidence="10" id="KW-1185">Reference proteome</keyword>
<protein>
    <recommendedName>
        <fullName evidence="11">RIMS-binding protein 2</fullName>
    </recommendedName>
</protein>
<evidence type="ECO:0000313" key="10">
    <source>
        <dbReference type="Proteomes" id="UP000007110"/>
    </source>
</evidence>
<evidence type="ECO:0000256" key="6">
    <source>
        <dbReference type="SAM" id="MobiDB-lite"/>
    </source>
</evidence>
<feature type="domain" description="SH3" evidence="7">
    <location>
        <begin position="1240"/>
        <end position="1308"/>
    </location>
</feature>
<evidence type="ECO:0000256" key="5">
    <source>
        <dbReference type="SAM" id="Coils"/>
    </source>
</evidence>
<dbReference type="Pfam" id="PF07653">
    <property type="entry name" value="SH3_2"/>
    <property type="match status" value="2"/>
</dbReference>
<feature type="compositionally biased region" description="Polar residues" evidence="6">
    <location>
        <begin position="1486"/>
        <end position="1496"/>
    </location>
</feature>
<feature type="compositionally biased region" description="Basic and acidic residues" evidence="6">
    <location>
        <begin position="1149"/>
        <end position="1158"/>
    </location>
</feature>
<dbReference type="CDD" id="cd12013">
    <property type="entry name" value="SH3_RIM-BP_3"/>
    <property type="match status" value="1"/>
</dbReference>
<dbReference type="CDD" id="cd00063">
    <property type="entry name" value="FN3"/>
    <property type="match status" value="2"/>
</dbReference>
<feature type="compositionally biased region" description="Low complexity" evidence="6">
    <location>
        <begin position="970"/>
        <end position="980"/>
    </location>
</feature>
<feature type="compositionally biased region" description="Basic and acidic residues" evidence="6">
    <location>
        <begin position="1444"/>
        <end position="1460"/>
    </location>
</feature>
<dbReference type="SMART" id="SM00060">
    <property type="entry name" value="FN3"/>
    <property type="match status" value="3"/>
</dbReference>
<keyword evidence="2 4" id="KW-0728">SH3 domain</keyword>
<dbReference type="Pfam" id="PF14604">
    <property type="entry name" value="SH3_9"/>
    <property type="match status" value="1"/>
</dbReference>
<keyword evidence="5" id="KW-0175">Coiled coil</keyword>
<feature type="domain" description="Fibronectin type-III" evidence="8">
    <location>
        <begin position="641"/>
        <end position="732"/>
    </location>
</feature>
<dbReference type="CDD" id="cd12014">
    <property type="entry name" value="SH3_RIM-BP_1"/>
    <property type="match status" value="1"/>
</dbReference>
<feature type="compositionally biased region" description="Acidic residues" evidence="6">
    <location>
        <begin position="506"/>
        <end position="516"/>
    </location>
</feature>
<feature type="compositionally biased region" description="Basic and acidic residues" evidence="6">
    <location>
        <begin position="1068"/>
        <end position="1095"/>
    </location>
</feature>
<dbReference type="FunFam" id="2.30.30.40:FF:000023">
    <property type="entry name" value="RIMS-binding protein 2 isoform F"/>
    <property type="match status" value="1"/>
</dbReference>
<dbReference type="SMART" id="SM00326">
    <property type="entry name" value="SH3"/>
    <property type="match status" value="3"/>
</dbReference>
<dbReference type="OMA" id="CENRMSE"/>
<feature type="domain" description="SH3" evidence="7">
    <location>
        <begin position="1361"/>
        <end position="1428"/>
    </location>
</feature>
<name>A0A7M7P8S0_STRPU</name>
<feature type="compositionally biased region" description="Low complexity" evidence="6">
    <location>
        <begin position="1128"/>
        <end position="1142"/>
    </location>
</feature>
<dbReference type="InParanoid" id="A0A7M7P8S0"/>
<feature type="compositionally biased region" description="Acidic residues" evidence="6">
    <location>
        <begin position="462"/>
        <end position="478"/>
    </location>
</feature>
<dbReference type="GeneID" id="578834"/>
<evidence type="ECO:0000313" key="9">
    <source>
        <dbReference type="EnsemblMetazoa" id="XP_030847489"/>
    </source>
</evidence>
<organism evidence="9 10">
    <name type="scientific">Strongylocentrotus purpuratus</name>
    <name type="common">Purple sea urchin</name>
    <dbReference type="NCBI Taxonomy" id="7668"/>
    <lineage>
        <taxon>Eukaryota</taxon>
        <taxon>Metazoa</taxon>
        <taxon>Echinodermata</taxon>
        <taxon>Eleutherozoa</taxon>
        <taxon>Echinozoa</taxon>
        <taxon>Echinoidea</taxon>
        <taxon>Euechinoidea</taxon>
        <taxon>Echinacea</taxon>
        <taxon>Camarodonta</taxon>
        <taxon>Echinidea</taxon>
        <taxon>Strongylocentrotidae</taxon>
        <taxon>Strongylocentrotus</taxon>
    </lineage>
</organism>
<feature type="region of interest" description="Disordered" evidence="6">
    <location>
        <begin position="197"/>
        <end position="311"/>
    </location>
</feature>
<feature type="compositionally biased region" description="Acidic residues" evidence="6">
    <location>
        <begin position="951"/>
        <end position="961"/>
    </location>
</feature>
<feature type="compositionally biased region" description="Basic and acidic residues" evidence="6">
    <location>
        <begin position="1035"/>
        <end position="1045"/>
    </location>
</feature>
<reference evidence="10" key="1">
    <citation type="submission" date="2015-02" db="EMBL/GenBank/DDBJ databases">
        <title>Genome sequencing for Strongylocentrotus purpuratus.</title>
        <authorList>
            <person name="Murali S."/>
            <person name="Liu Y."/>
            <person name="Vee V."/>
            <person name="English A."/>
            <person name="Wang M."/>
            <person name="Skinner E."/>
            <person name="Han Y."/>
            <person name="Muzny D.M."/>
            <person name="Worley K.C."/>
            <person name="Gibbs R.A."/>
        </authorList>
    </citation>
    <scope>NUCLEOTIDE SEQUENCE</scope>
</reference>
<accession>A0A7M7P8S0</accession>
<dbReference type="PANTHER" id="PTHR14234:SF19">
    <property type="entry name" value="RIM-BINDING PROTEIN, ISOFORM F"/>
    <property type="match status" value="1"/>
</dbReference>
<feature type="region of interest" description="Disordered" evidence="6">
    <location>
        <begin position="872"/>
        <end position="1235"/>
    </location>
</feature>
<evidence type="ECO:0000256" key="2">
    <source>
        <dbReference type="ARBA" id="ARBA00022443"/>
    </source>
</evidence>
<proteinExistence type="inferred from homology"/>
<dbReference type="SUPFAM" id="SSF49265">
    <property type="entry name" value="Fibronectin type III"/>
    <property type="match status" value="2"/>
</dbReference>
<feature type="compositionally biased region" description="Polar residues" evidence="6">
    <location>
        <begin position="213"/>
        <end position="238"/>
    </location>
</feature>
<sequence>MAAVHAQDHLLNAHQRNNELIAQTHFGDCECCISVEVEVSQQRKSFEALERDLSEERQKSNQLALDLQQAVNQNAFLTKQLGDLHRKLSLLDQVLEECRQLREDFTDQRQILHSTIAERDWLRDSVIKLNSDIALMQASEEKRKQLERDYEEALRDLQERQSEIRMMQMAQDEVMTQNRDVVSRLEHKVQNLEKQWTETRQNSGRNAAELSGLRQQTHSQLQTLVSSGSRSTTGQNPGPATVRSKEMEKEDWKRIGEEAIVTRAPSQVTAEASGPKPKSQDAADLSQGSESSQRSAARNGQTDSISEPGDLLDELSDKIDQVLLNKLHHASVSSGPISKLAVFIARYNYEPSADSPNDNFDSELPLTAGDYIYVYGDPDEDGFFEGELMDGRRGLVPCNFIERIAEENLPDFMQYNGSQGDDTDSSSRKIAPKATPLVAKVPPIKTTAIATSEDTPKASAMNEEEEDPLSDLDFNSEDADARHSNMNHFSGDLAFARAQSDHPSDLEDIPEVDEDDDNHHSNAAGRRGDDGSLASFSDFGSDVSYVVPCPRKLSLDRQLKHSVIMSWVAPDTVTLQEILEFRVYVDGQYRTATKQGAKTRALVENVEPAVTYRISVRTVTVKGMSEEAACMLIIGRDASVAPTNLKASSVGPSSANITWLPGNTNLPHVISVNGEEVRILKPGIFKYSLSSLQPLSVYRINVRAKSRRQTAVADIPQASKNSVEIEFKTLPGDPSKGLPDAPLDVQVRQANNDSMVSVEWLPVTITTSSLSNGAVIMGYAVFVNNNKVADTMSPTADRVNIPKSKLRMLSAQELVVRTLSPNGCSSDSLPAKVSSELLEELRKDKITGKVAPGGKRPKKVTFDDPLAKAAMYANADDEDSSTGSTSRSLGGGRRLPDEESMQKGSPKGALKAEGSPREDALPLKPIMKTEKSGTFRESDYMSDSDRSELSDILEEVEEEVSEFGSASLPGLSDSSEGLRSSGRRRMRGDDEKKKVQETLQVLQYNTKPQLDFDTDPEVESLNKPDKVVPIPIIRSQRDYERETEQSPHNPVVEPVPWKPAKKVPQIEITKDANNEHLKAASRKTDLYNPEKRTEVIRTSPVSSASNSLPMAAPRSDPRVQPRTQGQRSNAQWNASSEASSNSEVGSYDKNYDAKSNNDRHHHQADGRPQSDSSSHRRSDSSDRNRHSRHSDSRHSDSLRTPESSLSLQRSSRGSRSEETFDDEEEEGFSGSEPEELFDDGTIRYFIAIFDYNPAIMSPNIDGAEEELFLKEGDLLKIIGDKDADGFFVGEMNGRRGYVPCNMVEEIEGPEQTPLAKRGDTSQGHERSRFNDSLNTTGSSQVNMYDSLPSNGQLVLPKEALATPHRMRALFDYNPQELSPNPDLDVELSFRQGDNLMVYGEMDDDGFFVGELRGKRGLVPSNFLEEVSDIDSSTTSRSYSPAFNRNKENKHQSQQSTKDKYAVPAQQQENGEAQYHGSEVTPVISDTAEQTSITSTPEHSKKKKGLLSKGKALFKKLGSSDNKQKHK</sequence>
<evidence type="ECO:0000256" key="1">
    <source>
        <dbReference type="ARBA" id="ARBA00010749"/>
    </source>
</evidence>
<feature type="compositionally biased region" description="Basic and acidic residues" evidence="6">
    <location>
        <begin position="243"/>
        <end position="257"/>
    </location>
</feature>
<feature type="domain" description="SH3" evidence="7">
    <location>
        <begin position="338"/>
        <end position="406"/>
    </location>
</feature>
<feature type="compositionally biased region" description="Acidic residues" evidence="6">
    <location>
        <begin position="1219"/>
        <end position="1235"/>
    </location>
</feature>
<feature type="domain" description="Fibronectin type-III" evidence="8">
    <location>
        <begin position="549"/>
        <end position="638"/>
    </location>
</feature>
<evidence type="ECO:0000259" key="8">
    <source>
        <dbReference type="PROSITE" id="PS50853"/>
    </source>
</evidence>
<dbReference type="RefSeq" id="XP_030847489.1">
    <property type="nucleotide sequence ID" value="XM_030991629.1"/>
</dbReference>
<feature type="region of interest" description="Disordered" evidence="6">
    <location>
        <begin position="1428"/>
        <end position="1526"/>
    </location>
</feature>
<dbReference type="InterPro" id="IPR036028">
    <property type="entry name" value="SH3-like_dom_sf"/>
</dbReference>
<feature type="region of interest" description="Disordered" evidence="6">
    <location>
        <begin position="1307"/>
        <end position="1338"/>
    </location>
</feature>
<feature type="compositionally biased region" description="Basic and acidic residues" evidence="6">
    <location>
        <begin position="1173"/>
        <end position="1199"/>
    </location>
</feature>
<dbReference type="GO" id="GO:0007274">
    <property type="term" value="P:neuromuscular synaptic transmission"/>
    <property type="evidence" value="ECO:0000318"/>
    <property type="project" value="GO_Central"/>
</dbReference>
<dbReference type="Gene3D" id="2.30.30.40">
    <property type="entry name" value="SH3 Domains"/>
    <property type="match status" value="3"/>
</dbReference>
<feature type="compositionally biased region" description="Low complexity" evidence="6">
    <location>
        <begin position="1202"/>
        <end position="1213"/>
    </location>
</feature>
<dbReference type="CDD" id="cd12012">
    <property type="entry name" value="SH3_RIM-BP_2"/>
    <property type="match status" value="1"/>
</dbReference>
<dbReference type="FunFam" id="2.60.40.10:FF:000072">
    <property type="entry name" value="RIMS-binding protein 2 isoform X1"/>
    <property type="match status" value="1"/>
</dbReference>
<evidence type="ECO:0000256" key="4">
    <source>
        <dbReference type="PROSITE-ProRule" id="PRU00192"/>
    </source>
</evidence>
<dbReference type="InterPro" id="IPR035753">
    <property type="entry name" value="RIM-BP_SH3_2"/>
</dbReference>
<dbReference type="SUPFAM" id="SSF50044">
    <property type="entry name" value="SH3-domain"/>
    <property type="match status" value="3"/>
</dbReference>